<evidence type="ECO:0000256" key="14">
    <source>
        <dbReference type="ARBA" id="ARBA00042301"/>
    </source>
</evidence>
<keyword evidence="10" id="KW-0238">DNA-binding</keyword>
<comment type="catalytic activity">
    <reaction evidence="15">
        <text>ATP + H2O = ADP + phosphate + H(+)</text>
        <dbReference type="Rhea" id="RHEA:13065"/>
        <dbReference type="ChEBI" id="CHEBI:15377"/>
        <dbReference type="ChEBI" id="CHEBI:15378"/>
        <dbReference type="ChEBI" id="CHEBI:30616"/>
        <dbReference type="ChEBI" id="CHEBI:43474"/>
        <dbReference type="ChEBI" id="CHEBI:456216"/>
        <dbReference type="EC" id="3.6.4.12"/>
    </reaction>
</comment>
<evidence type="ECO:0000256" key="1">
    <source>
        <dbReference type="ARBA" id="ARBA00004123"/>
    </source>
</evidence>
<dbReference type="OrthoDB" id="271325at2759"/>
<dbReference type="InterPro" id="IPR001208">
    <property type="entry name" value="MCM_dom"/>
</dbReference>
<dbReference type="GO" id="GO:0006260">
    <property type="term" value="P:DNA replication"/>
    <property type="evidence" value="ECO:0007669"/>
    <property type="project" value="InterPro"/>
</dbReference>
<dbReference type="InterPro" id="IPR058768">
    <property type="entry name" value="MCM9_N"/>
</dbReference>
<dbReference type="AlphaFoldDB" id="A0A9P0B3H5"/>
<dbReference type="SUPFAM" id="SSF52540">
    <property type="entry name" value="P-loop containing nucleoside triphosphate hydrolases"/>
    <property type="match status" value="1"/>
</dbReference>
<evidence type="ECO:0000256" key="3">
    <source>
        <dbReference type="ARBA" id="ARBA00012551"/>
    </source>
</evidence>
<evidence type="ECO:0000256" key="16">
    <source>
        <dbReference type="SAM" id="MobiDB-lite"/>
    </source>
</evidence>
<evidence type="ECO:0000256" key="5">
    <source>
        <dbReference type="ARBA" id="ARBA00022741"/>
    </source>
</evidence>
<dbReference type="GO" id="GO:0000724">
    <property type="term" value="P:double-strand break repair via homologous recombination"/>
    <property type="evidence" value="ECO:0007669"/>
    <property type="project" value="TreeGrafter"/>
</dbReference>
<dbReference type="Proteomes" id="UP001154078">
    <property type="component" value="Chromosome 3"/>
</dbReference>
<proteinExistence type="inferred from homology"/>
<evidence type="ECO:0000256" key="4">
    <source>
        <dbReference type="ARBA" id="ARBA00022705"/>
    </source>
</evidence>
<dbReference type="Pfam" id="PF17207">
    <property type="entry name" value="MCM_OB"/>
    <property type="match status" value="1"/>
</dbReference>
<evidence type="ECO:0000256" key="10">
    <source>
        <dbReference type="ARBA" id="ARBA00023125"/>
    </source>
</evidence>
<keyword evidence="9" id="KW-0067">ATP-binding</keyword>
<dbReference type="FunFam" id="3.40.50.300:FF:000671">
    <property type="entry name" value="DNA helicase MCM9 isoform X1"/>
    <property type="match status" value="1"/>
</dbReference>
<evidence type="ECO:0000256" key="12">
    <source>
        <dbReference type="ARBA" id="ARBA00023242"/>
    </source>
</evidence>
<dbReference type="InterPro" id="IPR003593">
    <property type="entry name" value="AAA+_ATPase"/>
</dbReference>
<dbReference type="GO" id="GO:0003697">
    <property type="term" value="F:single-stranded DNA binding"/>
    <property type="evidence" value="ECO:0007669"/>
    <property type="project" value="TreeGrafter"/>
</dbReference>
<keyword evidence="12" id="KW-0539">Nucleus</keyword>
<keyword evidence="6" id="KW-0227">DNA damage</keyword>
<evidence type="ECO:0000256" key="2">
    <source>
        <dbReference type="ARBA" id="ARBA00008010"/>
    </source>
</evidence>
<feature type="domain" description="AAA+ ATPase" evidence="17">
    <location>
        <begin position="327"/>
        <end position="476"/>
    </location>
</feature>
<evidence type="ECO:0000256" key="13">
    <source>
        <dbReference type="ARBA" id="ARBA00041085"/>
    </source>
</evidence>
<feature type="region of interest" description="Disordered" evidence="16">
    <location>
        <begin position="986"/>
        <end position="1012"/>
    </location>
</feature>
<keyword evidence="11" id="KW-0234">DNA repair</keyword>
<organism evidence="18 19">
    <name type="scientific">Brassicogethes aeneus</name>
    <name type="common">Rape pollen beetle</name>
    <name type="synonym">Meligethes aeneus</name>
    <dbReference type="NCBI Taxonomy" id="1431903"/>
    <lineage>
        <taxon>Eukaryota</taxon>
        <taxon>Metazoa</taxon>
        <taxon>Ecdysozoa</taxon>
        <taxon>Arthropoda</taxon>
        <taxon>Hexapoda</taxon>
        <taxon>Insecta</taxon>
        <taxon>Pterygota</taxon>
        <taxon>Neoptera</taxon>
        <taxon>Endopterygota</taxon>
        <taxon>Coleoptera</taxon>
        <taxon>Polyphaga</taxon>
        <taxon>Cucujiformia</taxon>
        <taxon>Nitidulidae</taxon>
        <taxon>Meligethinae</taxon>
        <taxon>Brassicogethes</taxon>
    </lineage>
</organism>
<dbReference type="Pfam" id="PF00493">
    <property type="entry name" value="MCM"/>
    <property type="match status" value="1"/>
</dbReference>
<protein>
    <recommendedName>
        <fullName evidence="13">DNA helicase MCM9</fullName>
        <ecNumber evidence="3">3.6.4.12</ecNumber>
    </recommendedName>
    <alternativeName>
        <fullName evidence="14">Minichromosome maintenance 9</fullName>
    </alternativeName>
</protein>
<evidence type="ECO:0000256" key="15">
    <source>
        <dbReference type="ARBA" id="ARBA00047995"/>
    </source>
</evidence>
<dbReference type="PANTHER" id="PTHR11630:SF48">
    <property type="entry name" value="DNA HELICASE MCM9"/>
    <property type="match status" value="1"/>
</dbReference>
<keyword evidence="8" id="KW-0347">Helicase</keyword>
<comment type="subcellular location">
    <subcellularLocation>
        <location evidence="1">Nucleus</location>
    </subcellularLocation>
</comment>
<dbReference type="Gene3D" id="3.40.50.300">
    <property type="entry name" value="P-loop containing nucleotide triphosphate hydrolases"/>
    <property type="match status" value="1"/>
</dbReference>
<reference evidence="18" key="1">
    <citation type="submission" date="2021-12" db="EMBL/GenBank/DDBJ databases">
        <authorList>
            <person name="King R."/>
        </authorList>
    </citation>
    <scope>NUCLEOTIDE SEQUENCE</scope>
</reference>
<keyword evidence="7" id="KW-0378">Hydrolase</keyword>
<dbReference type="Gene3D" id="2.40.50.140">
    <property type="entry name" value="Nucleic acid-binding proteins"/>
    <property type="match status" value="1"/>
</dbReference>
<dbReference type="InterPro" id="IPR012340">
    <property type="entry name" value="NA-bd_OB-fold"/>
</dbReference>
<name>A0A9P0B3H5_BRAAE</name>
<accession>A0A9P0B3H5</accession>
<dbReference type="Pfam" id="PF17855">
    <property type="entry name" value="MCM_lid"/>
    <property type="match status" value="1"/>
</dbReference>
<evidence type="ECO:0000313" key="19">
    <source>
        <dbReference type="Proteomes" id="UP001154078"/>
    </source>
</evidence>
<dbReference type="SMART" id="SM00350">
    <property type="entry name" value="MCM"/>
    <property type="match status" value="1"/>
</dbReference>
<keyword evidence="4" id="KW-0235">DNA replication</keyword>
<evidence type="ECO:0000256" key="7">
    <source>
        <dbReference type="ARBA" id="ARBA00022801"/>
    </source>
</evidence>
<dbReference type="InterPro" id="IPR041562">
    <property type="entry name" value="MCM_lid"/>
</dbReference>
<dbReference type="InterPro" id="IPR031327">
    <property type="entry name" value="MCM"/>
</dbReference>
<dbReference type="GO" id="GO:0042555">
    <property type="term" value="C:MCM complex"/>
    <property type="evidence" value="ECO:0007669"/>
    <property type="project" value="TreeGrafter"/>
</dbReference>
<dbReference type="GO" id="GO:0005524">
    <property type="term" value="F:ATP binding"/>
    <property type="evidence" value="ECO:0007669"/>
    <property type="project" value="UniProtKB-KW"/>
</dbReference>
<gene>
    <name evidence="18" type="ORF">MELIAE_LOCUS5379</name>
</gene>
<evidence type="ECO:0000256" key="8">
    <source>
        <dbReference type="ARBA" id="ARBA00022806"/>
    </source>
</evidence>
<dbReference type="SUPFAM" id="SSF50249">
    <property type="entry name" value="Nucleic acid-binding proteins"/>
    <property type="match status" value="1"/>
</dbReference>
<dbReference type="InterPro" id="IPR027417">
    <property type="entry name" value="P-loop_NTPase"/>
</dbReference>
<evidence type="ECO:0000259" key="17">
    <source>
        <dbReference type="SMART" id="SM00382"/>
    </source>
</evidence>
<dbReference type="GO" id="GO:0016787">
    <property type="term" value="F:hydrolase activity"/>
    <property type="evidence" value="ECO:0007669"/>
    <property type="project" value="UniProtKB-KW"/>
</dbReference>
<dbReference type="GO" id="GO:0005634">
    <property type="term" value="C:nucleus"/>
    <property type="evidence" value="ECO:0007669"/>
    <property type="project" value="UniProtKB-SubCell"/>
</dbReference>
<sequence length="1028" mass="115790">MCEEYLLSHHKDDIIKLLSEEDNLKSYSIHLNFIELFENNPELGNAVLKTPDTALSEWNKSVLKVQCSLAEKKNCKLKKIYCRLHSLPICPELVRTTFPNNEDVGKFLEISGTVVRITAPKLLEFERQYICTKCKYSFSVKANYAQKNLIVPPKKCVNPEGCKDINLINFGDLDTEYCKDYQEIKVQESVTKLGIGSIPSSMLVTLEDDLVDGCKPGDSVTICGIVKQRWEPIFPGKKSDVETVLQANYIQVNNTYGSASVTPEIRNMFESFWDAYSKEPLVGRDIILKSICPQLFGLYFVKLATALVLAGGAHVEDVSSTGVRIRSESHLLLVGDPGTGKSHLLRFASKIIPRSVLTTGVGSTAAGLTVTAVKENSEWQLEGGALVMADGGICCIDEFNSMKEHDRTSIHEAMEQQTISVAKASIVCKLSTRCSILAACNPKGNLDPNQPLCLNIALASPLLSRFDLILLLRDTVNEEWDSLVADYILNGGNNYSKLTDNTWSLDLLQAYFKIIKKINPVLTEESNTILSSYYQCQRKVDSRNKSRTTVRLLDSLIRLSQGHAKLMYHSKVQIIDAVFAIILVDTAMENDGRLLNLNLNTHSTFSDNPMGDYLEMVEIVLNKLNLQDLLEQEREHLKLGCCNAKITKSRFFNMAASDRDNIPEFNNDSIISSTQENAEDILSESNIKKSNSIYNNSRSNSQNEENDIIIKQKESKNNFKTNKNKFKHKKRASEHLGRSDLNTEVEITNKNNEDKIGINDILKDSDDIGNINIECENEIILKTNRNKFKYKNRTSVDVTEPDVNNDITNTNINTEINNRAISPIIKDSNNISNINTVNDNEGLESTKNFKKNKIKRNEIIKVVDFSNRAEPDVNINKNIEVEKPVKTNKIDNVISQDASLLNDINRKKKSRKSEKNLSSKKVKLDKNIDNDLELLKCLPSVNDDIMNYNLNFDDDYSENYQENIVKNNSNTNLSKSKAKNSLKDLFGFKPKNKSKENESVNKENKLNPQASLFSSLGNENFDDIDLDL</sequence>
<feature type="compositionally biased region" description="Basic and acidic residues" evidence="16">
    <location>
        <begin position="993"/>
        <end position="1005"/>
    </location>
</feature>
<evidence type="ECO:0000313" key="18">
    <source>
        <dbReference type="EMBL" id="CAH0553371.1"/>
    </source>
</evidence>
<dbReference type="PROSITE" id="PS00847">
    <property type="entry name" value="MCM_1"/>
    <property type="match status" value="1"/>
</dbReference>
<comment type="similarity">
    <text evidence="2">Belongs to the MCM family.</text>
</comment>
<keyword evidence="5" id="KW-0547">Nucleotide-binding</keyword>
<dbReference type="InterPro" id="IPR018525">
    <property type="entry name" value="MCM_CS"/>
</dbReference>
<keyword evidence="19" id="KW-1185">Reference proteome</keyword>
<dbReference type="GO" id="GO:0017116">
    <property type="term" value="F:single-stranded DNA helicase activity"/>
    <property type="evidence" value="ECO:0007669"/>
    <property type="project" value="TreeGrafter"/>
</dbReference>
<dbReference type="EMBL" id="OV121134">
    <property type="protein sequence ID" value="CAH0553371.1"/>
    <property type="molecule type" value="Genomic_DNA"/>
</dbReference>
<evidence type="ECO:0000256" key="11">
    <source>
        <dbReference type="ARBA" id="ARBA00023204"/>
    </source>
</evidence>
<dbReference type="PRINTS" id="PR01657">
    <property type="entry name" value="MCMFAMILY"/>
</dbReference>
<dbReference type="Pfam" id="PF26066">
    <property type="entry name" value="MCM9_N"/>
    <property type="match status" value="1"/>
</dbReference>
<evidence type="ECO:0000256" key="6">
    <source>
        <dbReference type="ARBA" id="ARBA00022763"/>
    </source>
</evidence>
<dbReference type="InterPro" id="IPR033762">
    <property type="entry name" value="MCM_OB"/>
</dbReference>
<evidence type="ECO:0000256" key="9">
    <source>
        <dbReference type="ARBA" id="ARBA00022840"/>
    </source>
</evidence>
<dbReference type="PANTHER" id="PTHR11630">
    <property type="entry name" value="DNA REPLICATION LICENSING FACTOR MCM FAMILY MEMBER"/>
    <property type="match status" value="1"/>
</dbReference>
<dbReference type="SMART" id="SM00382">
    <property type="entry name" value="AAA"/>
    <property type="match status" value="1"/>
</dbReference>
<dbReference type="EC" id="3.6.4.12" evidence="3"/>